<accession>A0ACC0MCK8</accession>
<proteinExistence type="predicted"/>
<keyword evidence="2" id="KW-1185">Reference proteome</keyword>
<dbReference type="Proteomes" id="UP001062846">
    <property type="component" value="Chromosome 9"/>
</dbReference>
<gene>
    <name evidence="1" type="ORF">RHMOL_Rhmol09G0131100</name>
</gene>
<protein>
    <submittedName>
        <fullName evidence="1">Uncharacterized protein</fullName>
    </submittedName>
</protein>
<evidence type="ECO:0000313" key="2">
    <source>
        <dbReference type="Proteomes" id="UP001062846"/>
    </source>
</evidence>
<name>A0ACC0MCK8_RHOML</name>
<comment type="caution">
    <text evidence="1">The sequence shown here is derived from an EMBL/GenBank/DDBJ whole genome shotgun (WGS) entry which is preliminary data.</text>
</comment>
<reference evidence="1" key="1">
    <citation type="submission" date="2022-02" db="EMBL/GenBank/DDBJ databases">
        <title>Plant Genome Project.</title>
        <authorList>
            <person name="Zhang R.-G."/>
        </authorList>
    </citation>
    <scope>NUCLEOTIDE SEQUENCE</scope>
    <source>
        <strain evidence="1">AT1</strain>
    </source>
</reference>
<sequence length="507" mass="55675">MQQQAPSPLHSPAESRESATEAPPKQVALAMDRLSNAGRLIADIRLGADRLLEALFVASQPHQSTKPLHLILKEEASMRQHLHDLRTIGRQLEDSGVLNESLRSRSNSWGLHMPLVCPDGAVVAYAWKRQLAGQAGASAVDRTRSESLSFHLLFYRWFSSIVFISVRPPLLHPPVSISWGSGLGLTASVSGVSRGCFCCEVSTTHSQAGHEGCSGGLLLVIIGIISWVCSVDSFRTGIWWISFLTMMGFSGGLSLHGGGRLALKAFTDQKRRFFPHLDDGAESISKKICSSQLSTASHEEELNEYGSLSDFLVHLEKEVPNVKINTYERLDWLKRASSLATAANGSVIETPKEHTFHSSNNLRQGTVGSIAADKVAVIELLFPSVFRAIVSLHPVGSLDPDAVAFFSPDEEHAAMALQYFLGLRTETALHSLVHWICSYQTLFTKVCSKCRRLLSMDIQSALLLPPVHRPYRKFSISKTTTQTSSSTKDQSVDVTQAYHIDCFPEEA</sequence>
<evidence type="ECO:0000313" key="1">
    <source>
        <dbReference type="EMBL" id="KAI8538788.1"/>
    </source>
</evidence>
<dbReference type="EMBL" id="CM046396">
    <property type="protein sequence ID" value="KAI8538788.1"/>
    <property type="molecule type" value="Genomic_DNA"/>
</dbReference>
<organism evidence="1 2">
    <name type="scientific">Rhododendron molle</name>
    <name type="common">Chinese azalea</name>
    <name type="synonym">Azalea mollis</name>
    <dbReference type="NCBI Taxonomy" id="49168"/>
    <lineage>
        <taxon>Eukaryota</taxon>
        <taxon>Viridiplantae</taxon>
        <taxon>Streptophyta</taxon>
        <taxon>Embryophyta</taxon>
        <taxon>Tracheophyta</taxon>
        <taxon>Spermatophyta</taxon>
        <taxon>Magnoliopsida</taxon>
        <taxon>eudicotyledons</taxon>
        <taxon>Gunneridae</taxon>
        <taxon>Pentapetalae</taxon>
        <taxon>asterids</taxon>
        <taxon>Ericales</taxon>
        <taxon>Ericaceae</taxon>
        <taxon>Ericoideae</taxon>
        <taxon>Rhodoreae</taxon>
        <taxon>Rhododendron</taxon>
    </lineage>
</organism>